<dbReference type="Proteomes" id="UP000593915">
    <property type="component" value="Chromosome"/>
</dbReference>
<accession>A0A7S6WRB8</accession>
<dbReference type="EMBL" id="CP061839">
    <property type="protein sequence ID" value="QOW61367.1"/>
    <property type="molecule type" value="Genomic_DNA"/>
</dbReference>
<reference evidence="2 3" key="1">
    <citation type="submission" date="2020-09" db="EMBL/GenBank/DDBJ databases">
        <title>Characterization of Treponema spp. from bovine digital dermatitis in Korea.</title>
        <authorList>
            <person name="Espiritu H.M."/>
            <person name="Cho Y.I."/>
            <person name="Mamuad L."/>
        </authorList>
    </citation>
    <scope>NUCLEOTIDE SEQUENCE [LARGE SCALE GENOMIC DNA]</scope>
    <source>
        <strain evidence="2 3">KS1</strain>
    </source>
</reference>
<gene>
    <name evidence="2" type="ORF">IFE08_02960</name>
</gene>
<evidence type="ECO:0000313" key="3">
    <source>
        <dbReference type="Proteomes" id="UP000593915"/>
    </source>
</evidence>
<dbReference type="SUPFAM" id="SSF88723">
    <property type="entry name" value="PIN domain-like"/>
    <property type="match status" value="1"/>
</dbReference>
<organism evidence="2 3">
    <name type="scientific">Treponema pedis</name>
    <dbReference type="NCBI Taxonomy" id="409322"/>
    <lineage>
        <taxon>Bacteria</taxon>
        <taxon>Pseudomonadati</taxon>
        <taxon>Spirochaetota</taxon>
        <taxon>Spirochaetia</taxon>
        <taxon>Spirochaetales</taxon>
        <taxon>Treponemataceae</taxon>
        <taxon>Treponema</taxon>
    </lineage>
</organism>
<dbReference type="InterPro" id="IPR002716">
    <property type="entry name" value="PIN_dom"/>
</dbReference>
<feature type="domain" description="PIN" evidence="1">
    <location>
        <begin position="4"/>
        <end position="118"/>
    </location>
</feature>
<protein>
    <submittedName>
        <fullName evidence="2">PIN domain-containing protein</fullName>
    </submittedName>
</protein>
<evidence type="ECO:0000313" key="2">
    <source>
        <dbReference type="EMBL" id="QOW61367.1"/>
    </source>
</evidence>
<name>A0A7S6WRB8_9SPIR</name>
<dbReference type="Gene3D" id="3.40.50.1010">
    <property type="entry name" value="5'-nuclease"/>
    <property type="match status" value="1"/>
</dbReference>
<dbReference type="Pfam" id="PF13470">
    <property type="entry name" value="PIN_3"/>
    <property type="match status" value="1"/>
</dbReference>
<dbReference type="InterPro" id="IPR029060">
    <property type="entry name" value="PIN-like_dom_sf"/>
</dbReference>
<sequence length="140" mass="16066">MVKKVFVDTDVILDVALAREPFFSASKMILAMAENNIIIGNISSNCIANIYYILRKCGGDSNARKFILNIIKYITVITIDHQNVPEALKSKFPDFEDALQYYSAAKNQCEYIITRNIKDYKNSKIKALLPEEFIKMFQQK</sequence>
<dbReference type="RefSeq" id="WP_024468805.1">
    <property type="nucleotide sequence ID" value="NZ_CP061839.1"/>
</dbReference>
<proteinExistence type="predicted"/>
<dbReference type="AlphaFoldDB" id="A0A7S6WRB8"/>
<evidence type="ECO:0000259" key="1">
    <source>
        <dbReference type="Pfam" id="PF13470"/>
    </source>
</evidence>